<name>A0A024H2U8_9MICC</name>
<dbReference type="AlphaFoldDB" id="A0A024H2U8"/>
<gene>
    <name evidence="2" type="ORF">ARTSIC4J27_2001</name>
</gene>
<protein>
    <submittedName>
        <fullName evidence="2">Uncharacterized protein</fullName>
    </submittedName>
</protein>
<organism evidence="2 3">
    <name type="scientific">Pseudarthrobacter siccitolerans</name>
    <dbReference type="NCBI Taxonomy" id="861266"/>
    <lineage>
        <taxon>Bacteria</taxon>
        <taxon>Bacillati</taxon>
        <taxon>Actinomycetota</taxon>
        <taxon>Actinomycetes</taxon>
        <taxon>Micrococcales</taxon>
        <taxon>Micrococcaceae</taxon>
        <taxon>Pseudarthrobacter</taxon>
    </lineage>
</organism>
<dbReference type="STRING" id="861266.ARTSIC4J27_2001"/>
<evidence type="ECO:0000256" key="1">
    <source>
        <dbReference type="SAM" id="MobiDB-lite"/>
    </source>
</evidence>
<evidence type="ECO:0000313" key="3">
    <source>
        <dbReference type="Proteomes" id="UP000035722"/>
    </source>
</evidence>
<dbReference type="OrthoDB" id="4953871at2"/>
<sequence length="56" mass="5995">MGFNWEQVLGTKGADLSDTYDQSASDALYQDHPGAAPPASPEDPGDEVVRLPFDES</sequence>
<feature type="region of interest" description="Disordered" evidence="1">
    <location>
        <begin position="13"/>
        <end position="46"/>
    </location>
</feature>
<keyword evidence="3" id="KW-1185">Reference proteome</keyword>
<dbReference type="Proteomes" id="UP000035722">
    <property type="component" value="Unassembled WGS sequence"/>
</dbReference>
<dbReference type="EMBL" id="CAQI01000042">
    <property type="protein sequence ID" value="CCQ46041.1"/>
    <property type="molecule type" value="Genomic_DNA"/>
</dbReference>
<reference evidence="3" key="1">
    <citation type="journal article" date="2014" name="Genome Announc.">
        <title>Genome Sequence of Arthrobacter siccitolerans 4J27, a Xeroprotectant-Producing Desiccation-Tolerant Microorganism.</title>
        <authorList>
            <person name="Manzanera M."/>
            <person name="Santa-Cruz-Calvo L."/>
            <person name="Vilchez J.I."/>
            <person name="Garcia-Fontana C."/>
            <person name="Silva-Castro G.A."/>
            <person name="Calvo C."/>
            <person name="Gonzalez-Lopez J."/>
        </authorList>
    </citation>
    <scope>NUCLEOTIDE SEQUENCE [LARGE SCALE GENOMIC DNA]</scope>
    <source>
        <strain evidence="3">4J27</strain>
    </source>
</reference>
<accession>A0A024H2U8</accession>
<proteinExistence type="predicted"/>
<evidence type="ECO:0000313" key="2">
    <source>
        <dbReference type="EMBL" id="CCQ46041.1"/>
    </source>
</evidence>
<dbReference type="RefSeq" id="WP_161799561.1">
    <property type="nucleotide sequence ID" value="NZ_CAQI01000042.1"/>
</dbReference>
<comment type="caution">
    <text evidence="2">The sequence shown here is derived from an EMBL/GenBank/DDBJ whole genome shotgun (WGS) entry which is preliminary data.</text>
</comment>